<dbReference type="Proteomes" id="UP000245626">
    <property type="component" value="Unassembled WGS sequence"/>
</dbReference>
<gene>
    <name evidence="1" type="ORF">IE53DRAFT_194351</name>
</gene>
<proteinExistence type="predicted"/>
<protein>
    <submittedName>
        <fullName evidence="1">Uncharacterized protein</fullName>
    </submittedName>
</protein>
<name>A0ACD0NRX3_9BASI</name>
<accession>A0ACD0NRX3</accession>
<evidence type="ECO:0000313" key="2">
    <source>
        <dbReference type="Proteomes" id="UP000245626"/>
    </source>
</evidence>
<evidence type="ECO:0000313" key="1">
    <source>
        <dbReference type="EMBL" id="PWN48495.1"/>
    </source>
</evidence>
<organism evidence="1 2">
    <name type="scientific">Violaceomyces palustris</name>
    <dbReference type="NCBI Taxonomy" id="1673888"/>
    <lineage>
        <taxon>Eukaryota</taxon>
        <taxon>Fungi</taxon>
        <taxon>Dikarya</taxon>
        <taxon>Basidiomycota</taxon>
        <taxon>Ustilaginomycotina</taxon>
        <taxon>Ustilaginomycetes</taxon>
        <taxon>Violaceomycetales</taxon>
        <taxon>Violaceomycetaceae</taxon>
        <taxon>Violaceomyces</taxon>
    </lineage>
</organism>
<sequence length="105" mass="11637">MQKRVQAAKVGGRLTLMIFLLDSGLFPRFNPEASARAFSPFQENVQAVKASVSRIAASFMESTALPSYSPCFLLAGRENGMNEEAREQEERKENDLVKHCDAEGL</sequence>
<keyword evidence="2" id="KW-1185">Reference proteome</keyword>
<dbReference type="EMBL" id="KZ820192">
    <property type="protein sequence ID" value="PWN48495.1"/>
    <property type="molecule type" value="Genomic_DNA"/>
</dbReference>
<reference evidence="1 2" key="1">
    <citation type="journal article" date="2018" name="Mol. Biol. Evol.">
        <title>Broad Genomic Sampling Reveals a Smut Pathogenic Ancestry of the Fungal Clade Ustilaginomycotina.</title>
        <authorList>
            <person name="Kijpornyongpan T."/>
            <person name="Mondo S.J."/>
            <person name="Barry K."/>
            <person name="Sandor L."/>
            <person name="Lee J."/>
            <person name="Lipzen A."/>
            <person name="Pangilinan J."/>
            <person name="LaButti K."/>
            <person name="Hainaut M."/>
            <person name="Henrissat B."/>
            <person name="Grigoriev I.V."/>
            <person name="Spatafora J.W."/>
            <person name="Aime M.C."/>
        </authorList>
    </citation>
    <scope>NUCLEOTIDE SEQUENCE [LARGE SCALE GENOMIC DNA]</scope>
    <source>
        <strain evidence="1 2">SA 807</strain>
    </source>
</reference>